<keyword evidence="2" id="KW-1133">Transmembrane helix</keyword>
<dbReference type="Gene3D" id="3.40.630.190">
    <property type="entry name" value="LCP protein"/>
    <property type="match status" value="1"/>
</dbReference>
<evidence type="ECO:0000259" key="3">
    <source>
        <dbReference type="Pfam" id="PF03816"/>
    </source>
</evidence>
<dbReference type="InterPro" id="IPR027381">
    <property type="entry name" value="LytR/CpsA/Psr_C"/>
</dbReference>
<evidence type="ECO:0000313" key="6">
    <source>
        <dbReference type="Proteomes" id="UP001204953"/>
    </source>
</evidence>
<dbReference type="PANTHER" id="PTHR33392:SF6">
    <property type="entry name" value="POLYISOPRENYL-TEICHOIC ACID--PEPTIDOGLYCAN TEICHOIC ACID TRANSFERASE TAGU"/>
    <property type="match status" value="1"/>
</dbReference>
<gene>
    <name evidence="5" type="ORF">NJ959_09805</name>
</gene>
<dbReference type="PANTHER" id="PTHR33392">
    <property type="entry name" value="POLYISOPRENYL-TEICHOIC ACID--PEPTIDOGLYCAN TEICHOIC ACID TRANSFERASE TAGU"/>
    <property type="match status" value="1"/>
</dbReference>
<dbReference type="Pfam" id="PF13399">
    <property type="entry name" value="LytR_C"/>
    <property type="match status" value="1"/>
</dbReference>
<dbReference type="Proteomes" id="UP001204953">
    <property type="component" value="Unassembled WGS sequence"/>
</dbReference>
<dbReference type="AlphaFoldDB" id="A0AAE3KLP9"/>
<dbReference type="InterPro" id="IPR004474">
    <property type="entry name" value="LytR_CpsA_psr"/>
</dbReference>
<feature type="transmembrane region" description="Helical" evidence="2">
    <location>
        <begin position="17"/>
        <end position="41"/>
    </location>
</feature>
<dbReference type="EMBL" id="JAMZMM010000073">
    <property type="protein sequence ID" value="MCP2728760.1"/>
    <property type="molecule type" value="Genomic_DNA"/>
</dbReference>
<evidence type="ECO:0000256" key="2">
    <source>
        <dbReference type="SAM" id="Phobius"/>
    </source>
</evidence>
<dbReference type="NCBIfam" id="TIGR00350">
    <property type="entry name" value="lytR_cpsA_psr"/>
    <property type="match status" value="1"/>
</dbReference>
<evidence type="ECO:0000256" key="1">
    <source>
        <dbReference type="ARBA" id="ARBA00006068"/>
    </source>
</evidence>
<protein>
    <submittedName>
        <fullName evidence="5">LCP family protein</fullName>
    </submittedName>
</protein>
<feature type="domain" description="Cell envelope-related transcriptional attenuator" evidence="3">
    <location>
        <begin position="98"/>
        <end position="245"/>
    </location>
</feature>
<dbReference type="InterPro" id="IPR050922">
    <property type="entry name" value="LytR/CpsA/Psr_CW_biosynth"/>
</dbReference>
<reference evidence="5" key="1">
    <citation type="submission" date="2022-06" db="EMBL/GenBank/DDBJ databases">
        <title>New cyanobacteria of genus Symplocastrum in benthos of Lake Baikal.</title>
        <authorList>
            <person name="Sorokovikova E."/>
            <person name="Tikhonova I."/>
            <person name="Krasnopeev A."/>
            <person name="Evseev P."/>
            <person name="Gladkikh A."/>
            <person name="Belykh O."/>
        </authorList>
    </citation>
    <scope>NUCLEOTIDE SEQUENCE</scope>
    <source>
        <strain evidence="5">BBK-W-15</strain>
    </source>
</reference>
<dbReference type="RefSeq" id="WP_254011554.1">
    <property type="nucleotide sequence ID" value="NZ_JAMZMM010000073.1"/>
</dbReference>
<organism evidence="5 6">
    <name type="scientific">Limnofasciculus baicalensis BBK-W-15</name>
    <dbReference type="NCBI Taxonomy" id="2699891"/>
    <lineage>
        <taxon>Bacteria</taxon>
        <taxon>Bacillati</taxon>
        <taxon>Cyanobacteriota</taxon>
        <taxon>Cyanophyceae</taxon>
        <taxon>Coleofasciculales</taxon>
        <taxon>Coleofasciculaceae</taxon>
        <taxon>Limnofasciculus</taxon>
        <taxon>Limnofasciculus baicalensis</taxon>
    </lineage>
</organism>
<accession>A0AAE3KLP9</accession>
<keyword evidence="6" id="KW-1185">Reference proteome</keyword>
<sequence>MTNSDRAKLVNRPYIRWLVWGGAISLTATISATLGATLALMSPLSSFIIPDNPLFGGKDKSLSQSFPYNIARPVNILVMGIDRVPDVPKSSPEIFSGRSDTILLLRLDPKEKSVTLLSIPRDTQIEIPGIGIDKINDANVKGGATQAAKVVSQTLNNIQIDRYVRITTDAFRELVDLVGGVEVFVPEPMEYTDITQKLHIDLNQGWQTLNGDQAEQFARFRNNNKGDIGRVQRQQILLKALRQRLTSSAVLPRLPQAIRVMQQYIDTNLTLEEILAIVSFSLNLQPDDLKMVLLPGRFSTPKEFIASYWIVDKEGKNRIVQDHFQKKPDFPSANTHPSPKQLRIAIQNATDNPEIANRISQYLTQKEFHNIYIVKDWPDRLSETEIIVQQGDLKAATSLKKILGIGKIEPSSIGELKSDLTIRIGEDWLNRDIPTSQN</sequence>
<evidence type="ECO:0000313" key="5">
    <source>
        <dbReference type="EMBL" id="MCP2728760.1"/>
    </source>
</evidence>
<keyword evidence="2" id="KW-0812">Transmembrane</keyword>
<comment type="similarity">
    <text evidence="1">Belongs to the LytR/CpsA/Psr (LCP) family.</text>
</comment>
<comment type="caution">
    <text evidence="5">The sequence shown here is derived from an EMBL/GenBank/DDBJ whole genome shotgun (WGS) entry which is preliminary data.</text>
</comment>
<dbReference type="Pfam" id="PF03816">
    <property type="entry name" value="LytR_cpsA_psr"/>
    <property type="match status" value="1"/>
</dbReference>
<name>A0AAE3KLP9_9CYAN</name>
<keyword evidence="2" id="KW-0472">Membrane</keyword>
<proteinExistence type="inferred from homology"/>
<evidence type="ECO:0000259" key="4">
    <source>
        <dbReference type="Pfam" id="PF13399"/>
    </source>
</evidence>
<feature type="domain" description="LytR/CpsA/Psr regulator C-terminal" evidence="4">
    <location>
        <begin position="341"/>
        <end position="428"/>
    </location>
</feature>